<feature type="chain" id="PRO_5006711157" evidence="2">
    <location>
        <begin position="17"/>
        <end position="197"/>
    </location>
</feature>
<feature type="region of interest" description="Disordered" evidence="1">
    <location>
        <begin position="149"/>
        <end position="169"/>
    </location>
</feature>
<protein>
    <submittedName>
        <fullName evidence="3">Uncharacterized protein</fullName>
    </submittedName>
</protein>
<sequence length="197" mass="21038">MLVAALLSMTPIVCEAWAKPGWILDTREQQDVLADSSVMSRQATTDIYPPDDDTSLGLKNTSTSCLVQPVSIQKDGVRQISVAGLLISVNAIPSPEKEATWWQRVSRMSSLASVSFSNASPSSSALSLGHTPLPKQSDPGQYSSDEISMAAKTPQSAAIENSSSSLHNPIVDSSSPIERKGSFLAVMVSLIVAIMWF</sequence>
<dbReference type="EMBL" id="CVMT01000002">
    <property type="protein sequence ID" value="CRG84986.1"/>
    <property type="molecule type" value="Genomic_DNA"/>
</dbReference>
<keyword evidence="4" id="KW-1185">Reference proteome</keyword>
<gene>
    <name evidence="3" type="ORF">PISL3812_02144</name>
</gene>
<feature type="region of interest" description="Disordered" evidence="1">
    <location>
        <begin position="125"/>
        <end position="144"/>
    </location>
</feature>
<name>A0A0U1LPR8_TALIS</name>
<proteinExistence type="predicted"/>
<dbReference type="AlphaFoldDB" id="A0A0U1LPR8"/>
<feature type="compositionally biased region" description="Polar residues" evidence="1">
    <location>
        <begin position="153"/>
        <end position="169"/>
    </location>
</feature>
<reference evidence="3 4" key="1">
    <citation type="submission" date="2015-04" db="EMBL/GenBank/DDBJ databases">
        <authorList>
            <person name="Syromyatnikov M.Y."/>
            <person name="Popov V.N."/>
        </authorList>
    </citation>
    <scope>NUCLEOTIDE SEQUENCE [LARGE SCALE GENOMIC DNA]</scope>
    <source>
        <strain evidence="3">WF-38-12</strain>
    </source>
</reference>
<feature type="signal peptide" evidence="2">
    <location>
        <begin position="1"/>
        <end position="16"/>
    </location>
</feature>
<dbReference type="OrthoDB" id="4226769at2759"/>
<evidence type="ECO:0000256" key="2">
    <source>
        <dbReference type="SAM" id="SignalP"/>
    </source>
</evidence>
<dbReference type="Proteomes" id="UP000054383">
    <property type="component" value="Unassembled WGS sequence"/>
</dbReference>
<keyword evidence="2" id="KW-0732">Signal</keyword>
<accession>A0A0U1LPR8</accession>
<organism evidence="3 4">
    <name type="scientific">Talaromyces islandicus</name>
    <name type="common">Penicillium islandicum</name>
    <dbReference type="NCBI Taxonomy" id="28573"/>
    <lineage>
        <taxon>Eukaryota</taxon>
        <taxon>Fungi</taxon>
        <taxon>Dikarya</taxon>
        <taxon>Ascomycota</taxon>
        <taxon>Pezizomycotina</taxon>
        <taxon>Eurotiomycetes</taxon>
        <taxon>Eurotiomycetidae</taxon>
        <taxon>Eurotiales</taxon>
        <taxon>Trichocomaceae</taxon>
        <taxon>Talaromyces</taxon>
        <taxon>Talaromyces sect. Islandici</taxon>
    </lineage>
</organism>
<evidence type="ECO:0000313" key="4">
    <source>
        <dbReference type="Proteomes" id="UP000054383"/>
    </source>
</evidence>
<evidence type="ECO:0000256" key="1">
    <source>
        <dbReference type="SAM" id="MobiDB-lite"/>
    </source>
</evidence>
<evidence type="ECO:0000313" key="3">
    <source>
        <dbReference type="EMBL" id="CRG84986.1"/>
    </source>
</evidence>